<sequence length="119" mass="14453">MENKNDAERAKYGRFIIEKETSMDELKQDQKKIEMNLQDLQEELRRGYHTLAMLNEDVVRDGNSEGIRIQRRNEEQERFFVRQLREAEDNLTNSYAEQRKILDKETEELYKKRGEIPWD</sequence>
<feature type="coiled-coil region" evidence="1">
    <location>
        <begin position="16"/>
        <end position="57"/>
    </location>
</feature>
<dbReference type="RefSeq" id="WP_111248025.1">
    <property type="nucleotide sequence ID" value="NZ_PIEU01000073.1"/>
</dbReference>
<evidence type="ECO:0000313" key="2">
    <source>
        <dbReference type="EMBL" id="PZL73008.1"/>
    </source>
</evidence>
<organism evidence="2 3">
    <name type="scientific">Enterococcus plantarum</name>
    <dbReference type="NCBI Taxonomy" id="1077675"/>
    <lineage>
        <taxon>Bacteria</taxon>
        <taxon>Bacillati</taxon>
        <taxon>Bacillota</taxon>
        <taxon>Bacilli</taxon>
        <taxon>Lactobacillales</taxon>
        <taxon>Enterococcaceae</taxon>
        <taxon>Enterococcus</taxon>
    </lineage>
</organism>
<name>A0A2W3YYM1_9ENTE</name>
<comment type="caution">
    <text evidence="2">The sequence shown here is derived from an EMBL/GenBank/DDBJ whole genome shotgun (WGS) entry which is preliminary data.</text>
</comment>
<dbReference type="Proteomes" id="UP000249828">
    <property type="component" value="Unassembled WGS sequence"/>
</dbReference>
<keyword evidence="1" id="KW-0175">Coiled coil</keyword>
<reference evidence="2 3" key="1">
    <citation type="submission" date="2017-11" db="EMBL/GenBank/DDBJ databases">
        <title>Draft genome sequence of Enterococcus plantarum TRW2 strain isolated from lettuce.</title>
        <authorList>
            <person name="Kim E.B."/>
            <person name="Marco M.L."/>
            <person name="Williams T.R."/>
            <person name="You I.H."/>
        </authorList>
    </citation>
    <scope>NUCLEOTIDE SEQUENCE [LARGE SCALE GENOMIC DNA]</scope>
    <source>
        <strain evidence="2 3">TRW2</strain>
    </source>
</reference>
<evidence type="ECO:0000256" key="1">
    <source>
        <dbReference type="SAM" id="Coils"/>
    </source>
</evidence>
<gene>
    <name evidence="2" type="ORF">CI088_09645</name>
</gene>
<keyword evidence="3" id="KW-1185">Reference proteome</keyword>
<accession>A0A2W3YYM1</accession>
<protein>
    <submittedName>
        <fullName evidence="2">Uncharacterized protein</fullName>
    </submittedName>
</protein>
<dbReference type="AlphaFoldDB" id="A0A2W3YYM1"/>
<proteinExistence type="predicted"/>
<evidence type="ECO:0000313" key="3">
    <source>
        <dbReference type="Proteomes" id="UP000249828"/>
    </source>
</evidence>
<dbReference type="EMBL" id="PIEU01000073">
    <property type="protein sequence ID" value="PZL73008.1"/>
    <property type="molecule type" value="Genomic_DNA"/>
</dbReference>